<accession>A0A4R6UGJ8</accession>
<sequence>MFKKILGVTGLLALSGFSSVASAGLVEFSIDSLPSAMMYSLDENGQVVNELVDVEVQHFSEQFQFDQLLQFWSSGIITDMYGEDAYTYAMADFGPVSALGSTPLTDSLLAYNLMSLPLTMTMSISTMVNFWDQADPSQTDFSNNSINFSVNFSGHESIEQSEDSFINNWFNYSRQYVIHLPGVNNAAEVFSYDPLSLLNALQSGESSTVVFYELGYTGSAVCDYSGTCTNNLYTGMHYNGFGSYQFADITDVPAPAGWLLFAIAGGFLLRRKSS</sequence>
<comment type="caution">
    <text evidence="2">The sequence shown here is derived from an EMBL/GenBank/DDBJ whole genome shotgun (WGS) entry which is preliminary data.</text>
</comment>
<gene>
    <name evidence="2" type="ORF">EV696_1209</name>
</gene>
<protein>
    <submittedName>
        <fullName evidence="2">Putative secreted protein with PEP-CTERM sorting signal</fullName>
    </submittedName>
</protein>
<name>A0A4R6UGJ8_9GAMM</name>
<organism evidence="2 3">
    <name type="scientific">Permianibacter aggregans</name>
    <dbReference type="NCBI Taxonomy" id="1510150"/>
    <lineage>
        <taxon>Bacteria</taxon>
        <taxon>Pseudomonadati</taxon>
        <taxon>Pseudomonadota</taxon>
        <taxon>Gammaproteobacteria</taxon>
        <taxon>Pseudomonadales</taxon>
        <taxon>Pseudomonadaceae</taxon>
        <taxon>Permianibacter</taxon>
    </lineage>
</organism>
<dbReference type="RefSeq" id="WP_133592700.1">
    <property type="nucleotide sequence ID" value="NZ_CP037953.1"/>
</dbReference>
<proteinExistence type="predicted"/>
<dbReference type="EMBL" id="SNYM01000020">
    <property type="protein sequence ID" value="TDQ45432.1"/>
    <property type="molecule type" value="Genomic_DNA"/>
</dbReference>
<keyword evidence="3" id="KW-1185">Reference proteome</keyword>
<evidence type="ECO:0000313" key="3">
    <source>
        <dbReference type="Proteomes" id="UP000295375"/>
    </source>
</evidence>
<evidence type="ECO:0000313" key="2">
    <source>
        <dbReference type="EMBL" id="TDQ45432.1"/>
    </source>
</evidence>
<keyword evidence="1" id="KW-0732">Signal</keyword>
<dbReference type="AlphaFoldDB" id="A0A4R6UGJ8"/>
<evidence type="ECO:0000256" key="1">
    <source>
        <dbReference type="SAM" id="SignalP"/>
    </source>
</evidence>
<feature type="chain" id="PRO_5020969319" evidence="1">
    <location>
        <begin position="24"/>
        <end position="274"/>
    </location>
</feature>
<reference evidence="2 3" key="1">
    <citation type="submission" date="2019-03" db="EMBL/GenBank/DDBJ databases">
        <title>Genomic Encyclopedia of Type Strains, Phase IV (KMG-IV): sequencing the most valuable type-strain genomes for metagenomic binning, comparative biology and taxonomic classification.</title>
        <authorList>
            <person name="Goeker M."/>
        </authorList>
    </citation>
    <scope>NUCLEOTIDE SEQUENCE [LARGE SCALE GENOMIC DNA]</scope>
    <source>
        <strain evidence="2 3">DSM 103792</strain>
    </source>
</reference>
<feature type="signal peptide" evidence="1">
    <location>
        <begin position="1"/>
        <end position="23"/>
    </location>
</feature>
<dbReference type="Proteomes" id="UP000295375">
    <property type="component" value="Unassembled WGS sequence"/>
</dbReference>